<dbReference type="FunCoup" id="A0A1D2VFI0">
    <property type="interactions" value="117"/>
</dbReference>
<feature type="non-terminal residue" evidence="5">
    <location>
        <position position="713"/>
    </location>
</feature>
<dbReference type="GO" id="GO:0035556">
    <property type="term" value="P:intracellular signal transduction"/>
    <property type="evidence" value="ECO:0007669"/>
    <property type="project" value="InterPro"/>
</dbReference>
<feature type="domain" description="DEP" evidence="4">
    <location>
        <begin position="304"/>
        <end position="371"/>
    </location>
</feature>
<keyword evidence="1" id="KW-0734">Signal transduction inhibitor</keyword>
<dbReference type="CDD" id="cd04450">
    <property type="entry name" value="DEP_RGS7-like"/>
    <property type="match status" value="1"/>
</dbReference>
<evidence type="ECO:0000259" key="3">
    <source>
        <dbReference type="PROSITE" id="PS50132"/>
    </source>
</evidence>
<evidence type="ECO:0000313" key="5">
    <source>
        <dbReference type="EMBL" id="ODV60273.1"/>
    </source>
</evidence>
<evidence type="ECO:0000256" key="2">
    <source>
        <dbReference type="SAM" id="MobiDB-lite"/>
    </source>
</evidence>
<gene>
    <name evidence="5" type="ORF">ASCRUDRAFT_16565</name>
</gene>
<feature type="region of interest" description="Disordered" evidence="2">
    <location>
        <begin position="225"/>
        <end position="253"/>
    </location>
</feature>
<dbReference type="InterPro" id="IPR058855">
    <property type="entry name" value="RGS1/SST2-like_Fungal-DR"/>
</dbReference>
<evidence type="ECO:0000313" key="6">
    <source>
        <dbReference type="Proteomes" id="UP000095038"/>
    </source>
</evidence>
<dbReference type="InterPro" id="IPR016137">
    <property type="entry name" value="RGS"/>
</dbReference>
<dbReference type="GO" id="GO:0071444">
    <property type="term" value="P:cellular response to pheromone"/>
    <property type="evidence" value="ECO:0007669"/>
    <property type="project" value="EnsemblFungi"/>
</dbReference>
<dbReference type="EMBL" id="KV454482">
    <property type="protein sequence ID" value="ODV60273.1"/>
    <property type="molecule type" value="Genomic_DNA"/>
</dbReference>
<dbReference type="AlphaFoldDB" id="A0A1D2VFI0"/>
<name>A0A1D2VFI0_9ASCO</name>
<dbReference type="SUPFAM" id="SSF46785">
    <property type="entry name" value="Winged helix' DNA-binding domain"/>
    <property type="match status" value="1"/>
</dbReference>
<dbReference type="RefSeq" id="XP_020046580.1">
    <property type="nucleotide sequence ID" value="XM_020189432.1"/>
</dbReference>
<organism evidence="5 6">
    <name type="scientific">Ascoidea rubescens DSM 1968</name>
    <dbReference type="NCBI Taxonomy" id="1344418"/>
    <lineage>
        <taxon>Eukaryota</taxon>
        <taxon>Fungi</taxon>
        <taxon>Dikarya</taxon>
        <taxon>Ascomycota</taxon>
        <taxon>Saccharomycotina</taxon>
        <taxon>Saccharomycetes</taxon>
        <taxon>Ascoideaceae</taxon>
        <taxon>Ascoidea</taxon>
    </lineage>
</organism>
<feature type="compositionally biased region" description="Polar residues" evidence="2">
    <location>
        <begin position="225"/>
        <end position="234"/>
    </location>
</feature>
<dbReference type="InterPro" id="IPR036388">
    <property type="entry name" value="WH-like_DNA-bd_sf"/>
</dbReference>
<evidence type="ECO:0000256" key="1">
    <source>
        <dbReference type="ARBA" id="ARBA00022700"/>
    </source>
</evidence>
<dbReference type="SMART" id="SM00315">
    <property type="entry name" value="RGS"/>
    <property type="match status" value="1"/>
</dbReference>
<dbReference type="PANTHER" id="PTHR10845">
    <property type="entry name" value="REGULATOR OF G PROTEIN SIGNALING"/>
    <property type="match status" value="1"/>
</dbReference>
<dbReference type="SUPFAM" id="SSF48097">
    <property type="entry name" value="Regulator of G-protein signaling, RGS"/>
    <property type="match status" value="1"/>
</dbReference>
<keyword evidence="6" id="KW-1185">Reference proteome</keyword>
<proteinExistence type="predicted"/>
<dbReference type="GO" id="GO:0005886">
    <property type="term" value="C:plasma membrane"/>
    <property type="evidence" value="ECO:0007669"/>
    <property type="project" value="EnsemblFungi"/>
</dbReference>
<feature type="domain" description="RGS" evidence="3">
    <location>
        <begin position="443"/>
        <end position="713"/>
    </location>
</feature>
<reference evidence="6" key="1">
    <citation type="submission" date="2016-05" db="EMBL/GenBank/DDBJ databases">
        <title>Comparative genomics of biotechnologically important yeasts.</title>
        <authorList>
            <consortium name="DOE Joint Genome Institute"/>
            <person name="Riley R."/>
            <person name="Haridas S."/>
            <person name="Wolfe K.H."/>
            <person name="Lopes M.R."/>
            <person name="Hittinger C.T."/>
            <person name="Goker M."/>
            <person name="Salamov A."/>
            <person name="Wisecaver J."/>
            <person name="Long T.M."/>
            <person name="Aerts A.L."/>
            <person name="Barry K."/>
            <person name="Choi C."/>
            <person name="Clum A."/>
            <person name="Coughlan A.Y."/>
            <person name="Deshpande S."/>
            <person name="Douglass A.P."/>
            <person name="Hanson S.J."/>
            <person name="Klenk H.-P."/>
            <person name="Labutti K."/>
            <person name="Lapidus A."/>
            <person name="Lindquist E."/>
            <person name="Lipzen A."/>
            <person name="Meier-Kolthoff J.P."/>
            <person name="Ohm R.A."/>
            <person name="Otillar R.P."/>
            <person name="Pangilinan J."/>
            <person name="Peng Y."/>
            <person name="Rokas A."/>
            <person name="Rosa C.A."/>
            <person name="Scheuner C."/>
            <person name="Sibirny A.A."/>
            <person name="Slot J.C."/>
            <person name="Stielow J.B."/>
            <person name="Sun H."/>
            <person name="Kurtzman C.P."/>
            <person name="Blackwell M."/>
            <person name="Grigoriev I.V."/>
            <person name="Jeffries T.W."/>
        </authorList>
    </citation>
    <scope>NUCLEOTIDE SEQUENCE [LARGE SCALE GENOMIC DNA]</scope>
    <source>
        <strain evidence="6">DSM 1968</strain>
    </source>
</reference>
<protein>
    <submittedName>
        <fullName evidence="5">Regulator of G protein signaling superfamily</fullName>
    </submittedName>
</protein>
<dbReference type="InterPro" id="IPR036305">
    <property type="entry name" value="RGS_sf"/>
</dbReference>
<dbReference type="PROSITE" id="PS50186">
    <property type="entry name" value="DEP"/>
    <property type="match status" value="1"/>
</dbReference>
<dbReference type="GO" id="GO:0009968">
    <property type="term" value="P:negative regulation of signal transduction"/>
    <property type="evidence" value="ECO:0007669"/>
    <property type="project" value="UniProtKB-KW"/>
</dbReference>
<dbReference type="STRING" id="1344418.A0A1D2VFI0"/>
<feature type="non-terminal residue" evidence="5">
    <location>
        <position position="1"/>
    </location>
</feature>
<dbReference type="PANTHER" id="PTHR10845:SF192">
    <property type="entry name" value="DOUBLE HIT, ISOFORM B"/>
    <property type="match status" value="1"/>
</dbReference>
<dbReference type="Pfam" id="PF25889">
    <property type="entry name" value="WHD_Fungal_DR"/>
    <property type="match status" value="1"/>
</dbReference>
<sequence length="713" mass="81334">TLHETVSRKIHRTKTGRIFTQDLKNIYSILLLNLDLSEKPSHNKNKNGLSLSHIFSLRSFGKQHPYSFYINDAINRMGNLCLDVNLSPSTSTSISYQIKPDLASSLVQIFFIAKLLHTPSDRTRSKPKENVVMQPTPKGVAILYAFCKQHGIKNDSLPLIIKSNFNSMNLTIFDRNQFDDRIVYSDYLIHLLFLKLMGPSPNIWSPQNDSDPIPIDIVDELSNSQKNQDFNNSGFLKPSKTENKKYSNHSASTKSSKISPFAHKFFTNPESDSHVQYYVSSKGVRLYYNYRYSSNESTPDVKDITVQYSFIGKAAWQWLMDCTDITSKDQAADIMSLFVKFNLIKPVLHYPSTAPQTGFQLSKTAFYTLTEEGWETIKWDRLLNKKLSNETKIKRIISLQERLSELSRKPSLLVSNSNGSNGSNESNEPSINSNIMELNQNLSLKKVLKDPGLRYLFRKHLEKELCVENFDSYNEIMKFNSEMMKLKKYLKQKEEIKKTLIKDMSTMLSSMGKDNNCPKKSRLSESNRNRLIISISNDCMTSAYNIYGTYLTIGAPYELNINHLLKQEINKVMMHPTSPINQKTHSEILSEFGSSGLDLSNNNRNLTNLNLSIDIAKINLNSEKTHSFLSDSDSSLDSGSEDNFCSLNGQGYDKESTLIEREIPLTPTEATVKDSLSLLNQIYPLLNKVSSHMYTLMQIDSLPKFFKSNIFND</sequence>
<dbReference type="GO" id="GO:0000747">
    <property type="term" value="P:conjugation with cellular fusion"/>
    <property type="evidence" value="ECO:0007669"/>
    <property type="project" value="EnsemblFungi"/>
</dbReference>
<dbReference type="Proteomes" id="UP000095038">
    <property type="component" value="Unassembled WGS sequence"/>
</dbReference>
<dbReference type="OrthoDB" id="196547at2759"/>
<dbReference type="Gene3D" id="1.10.167.10">
    <property type="entry name" value="Regulator of G-protein Signalling 4, domain 2"/>
    <property type="match status" value="1"/>
</dbReference>
<dbReference type="InterPro" id="IPR044926">
    <property type="entry name" value="RGS_subdomain_2"/>
</dbReference>
<dbReference type="SMART" id="SM00049">
    <property type="entry name" value="DEP"/>
    <property type="match status" value="1"/>
</dbReference>
<dbReference type="Pfam" id="PF00615">
    <property type="entry name" value="RGS"/>
    <property type="match status" value="1"/>
</dbReference>
<evidence type="ECO:0000259" key="4">
    <source>
        <dbReference type="PROSITE" id="PS50186"/>
    </source>
</evidence>
<dbReference type="InterPro" id="IPR036390">
    <property type="entry name" value="WH_DNA-bd_sf"/>
</dbReference>
<accession>A0A1D2VFI0</accession>
<dbReference type="PROSITE" id="PS50132">
    <property type="entry name" value="RGS"/>
    <property type="match status" value="1"/>
</dbReference>
<dbReference type="GO" id="GO:0005096">
    <property type="term" value="F:GTPase activator activity"/>
    <property type="evidence" value="ECO:0007669"/>
    <property type="project" value="EnsemblFungi"/>
</dbReference>
<dbReference type="GeneID" id="30963068"/>
<dbReference type="Pfam" id="PF00610">
    <property type="entry name" value="DEP"/>
    <property type="match status" value="1"/>
</dbReference>
<dbReference type="InterPro" id="IPR000591">
    <property type="entry name" value="DEP_dom"/>
</dbReference>
<dbReference type="Gene3D" id="1.10.10.10">
    <property type="entry name" value="Winged helix-like DNA-binding domain superfamily/Winged helix DNA-binding domain"/>
    <property type="match status" value="1"/>
</dbReference>
<dbReference type="InParanoid" id="A0A1D2VFI0"/>